<proteinExistence type="predicted"/>
<dbReference type="InterPro" id="IPR050815">
    <property type="entry name" value="TF_fung"/>
</dbReference>
<feature type="domain" description="Zn(2)-C6 fungal-type" evidence="7">
    <location>
        <begin position="89"/>
        <end position="126"/>
    </location>
</feature>
<comment type="subcellular location">
    <subcellularLocation>
        <location evidence="1">Nucleus</location>
    </subcellularLocation>
</comment>
<dbReference type="PROSITE" id="PS50048">
    <property type="entry name" value="ZN2_CY6_FUNGAL_2"/>
    <property type="match status" value="1"/>
</dbReference>
<dbReference type="Proteomes" id="UP000008370">
    <property type="component" value="Unassembled WGS sequence"/>
</dbReference>
<evidence type="ECO:0000256" key="2">
    <source>
        <dbReference type="ARBA" id="ARBA00022723"/>
    </source>
</evidence>
<feature type="region of interest" description="Disordered" evidence="6">
    <location>
        <begin position="860"/>
        <end position="882"/>
    </location>
</feature>
<dbReference type="InterPro" id="IPR036864">
    <property type="entry name" value="Zn2-C6_fun-type_DNA-bd_sf"/>
</dbReference>
<keyword evidence="9" id="KW-1185">Reference proteome</keyword>
<dbReference type="GO" id="GO:0008270">
    <property type="term" value="F:zinc ion binding"/>
    <property type="evidence" value="ECO:0007669"/>
    <property type="project" value="InterPro"/>
</dbReference>
<evidence type="ECO:0000256" key="6">
    <source>
        <dbReference type="SAM" id="MobiDB-lite"/>
    </source>
</evidence>
<keyword evidence="5" id="KW-0539">Nucleus</keyword>
<dbReference type="InParanoid" id="K5WH25"/>
<evidence type="ECO:0000259" key="7">
    <source>
        <dbReference type="PROSITE" id="PS50048"/>
    </source>
</evidence>
<keyword evidence="4" id="KW-0804">Transcription</keyword>
<evidence type="ECO:0000256" key="3">
    <source>
        <dbReference type="ARBA" id="ARBA00023015"/>
    </source>
</evidence>
<evidence type="ECO:0000313" key="8">
    <source>
        <dbReference type="EMBL" id="EKM49512.1"/>
    </source>
</evidence>
<dbReference type="PANTHER" id="PTHR47338">
    <property type="entry name" value="ZN(II)2CYS6 TRANSCRIPTION FACTOR (EUROFUNG)-RELATED"/>
    <property type="match status" value="1"/>
</dbReference>
<dbReference type="SMART" id="SM00066">
    <property type="entry name" value="GAL4"/>
    <property type="match status" value="1"/>
</dbReference>
<dbReference type="PANTHER" id="PTHR47338:SF5">
    <property type="entry name" value="ZN(II)2CYS6 TRANSCRIPTION FACTOR (EUROFUNG)"/>
    <property type="match status" value="1"/>
</dbReference>
<evidence type="ECO:0000256" key="1">
    <source>
        <dbReference type="ARBA" id="ARBA00004123"/>
    </source>
</evidence>
<dbReference type="EMBL" id="JH930480">
    <property type="protein sequence ID" value="EKM49512.1"/>
    <property type="molecule type" value="Genomic_DNA"/>
</dbReference>
<organism evidence="8 9">
    <name type="scientific">Phanerochaete carnosa (strain HHB-10118-sp)</name>
    <name type="common">White-rot fungus</name>
    <name type="synonym">Peniophora carnosa</name>
    <dbReference type="NCBI Taxonomy" id="650164"/>
    <lineage>
        <taxon>Eukaryota</taxon>
        <taxon>Fungi</taxon>
        <taxon>Dikarya</taxon>
        <taxon>Basidiomycota</taxon>
        <taxon>Agaricomycotina</taxon>
        <taxon>Agaricomycetes</taxon>
        <taxon>Polyporales</taxon>
        <taxon>Phanerochaetaceae</taxon>
        <taxon>Phanerochaete</taxon>
    </lineage>
</organism>
<dbReference type="HOGENOM" id="CLU_010791_0_0_1"/>
<evidence type="ECO:0000256" key="5">
    <source>
        <dbReference type="ARBA" id="ARBA00023242"/>
    </source>
</evidence>
<dbReference type="Pfam" id="PF00172">
    <property type="entry name" value="Zn_clus"/>
    <property type="match status" value="1"/>
</dbReference>
<dbReference type="GO" id="GO:0005634">
    <property type="term" value="C:nucleus"/>
    <property type="evidence" value="ECO:0007669"/>
    <property type="project" value="UniProtKB-SubCell"/>
</dbReference>
<dbReference type="SUPFAM" id="SSF57701">
    <property type="entry name" value="Zn2/Cys6 DNA-binding domain"/>
    <property type="match status" value="1"/>
</dbReference>
<sequence>MYSSSEDSALSAYPSRSYDPALSDDRSAVSRSSASRSPPAEADPLAVGHGADQAPAKAPSKRREKPRIDLAPDQPLTTQGKPRARVYVACVQCRTRKIRCDGAKPVCHNCSRRVATGADDATPCTYDAAPKRRGPDRNPGSRQRVPPQETTEGGKVRRRRRRGTGPSPDRGAPMAAPASIHALASSGDVLAPEPRVPQISAPALAPAYALEPLAPSQASSSRTVRADDIYRTPQQGSVAARVDEMGTSNAGHVSSLRGIIHPSNNLQRLVTVSEPPYSHAQISPVQQSFAQQSPIQGTPYASYVSANRSSSSHVSREFEYDEDNDQNTGGIGPEPSMQLARDTWWDALLSMYSSHAHPLMPGGAALTPGVRDTMSQRITADLRFLFRASNYWFAFFNVPRFFARLLDPVKRSSLQPSIVLAALAAANFIRSSEQEDGATGRSWALTLLQEAQGSLESSINARWIDESLVQASWLIAFFEISAHPLHNAMRVRSALSMLDSLIRSLAMSALDRDDHRVSRFATRSVPTVASAEYAGGGRDAWDLRASHAHAPGHALPPQPPARAECACQAYTLGSNWGHAQELTPLWLMTPAWREELSEAEVRKEECRRLVWSAVMMVAGYTSYMAANNVMPTIDLTLMEPANYALLFPGEELMRASAGGKESVWALYMRTILLWHSCVRMRWDPCRADAEKAQFAVQAWLEVDKIQKALDAHTCGVERAFLFQGREYLFNTRMCISFEFRRYIPQVNANTNMVFHRQKAEEWLKHQASIAKRTMYGLQSITGQPNVTLARRPFFGSWFMSQVSRALLLWSCDHSLIVALEVAKALLDPIEYLMSMWPCPDQRKRYGEIRTTLDRACYAAGIPPPSPGPQHPGAPPEAAIAPA</sequence>
<feature type="region of interest" description="Disordered" evidence="6">
    <location>
        <begin position="1"/>
        <end position="81"/>
    </location>
</feature>
<keyword evidence="2" id="KW-0479">Metal-binding</keyword>
<feature type="region of interest" description="Disordered" evidence="6">
    <location>
        <begin position="118"/>
        <end position="175"/>
    </location>
</feature>
<dbReference type="AlphaFoldDB" id="K5WH25"/>
<feature type="compositionally biased region" description="Low complexity" evidence="6">
    <location>
        <begin position="29"/>
        <end position="44"/>
    </location>
</feature>
<gene>
    <name evidence="8" type="ORF">PHACADRAFT_265028</name>
</gene>
<dbReference type="OrthoDB" id="2123952at2759"/>
<reference evidence="8 9" key="1">
    <citation type="journal article" date="2012" name="BMC Genomics">
        <title>Comparative genomics of the white-rot fungi, Phanerochaete carnosa and P. chrysosporium, to elucidate the genetic basis of the distinct wood types they colonize.</title>
        <authorList>
            <person name="Suzuki H."/>
            <person name="MacDonald J."/>
            <person name="Syed K."/>
            <person name="Salamov A."/>
            <person name="Hori C."/>
            <person name="Aerts A."/>
            <person name="Henrissat B."/>
            <person name="Wiebenga A."/>
            <person name="vanKuyk P.A."/>
            <person name="Barry K."/>
            <person name="Lindquist E."/>
            <person name="LaButti K."/>
            <person name="Lapidus A."/>
            <person name="Lucas S."/>
            <person name="Coutinho P."/>
            <person name="Gong Y."/>
            <person name="Samejima M."/>
            <person name="Mahadevan R."/>
            <person name="Abou-Zaid M."/>
            <person name="de Vries R.P."/>
            <person name="Igarashi K."/>
            <person name="Yadav J.S."/>
            <person name="Grigoriev I.V."/>
            <person name="Master E.R."/>
        </authorList>
    </citation>
    <scope>NUCLEOTIDE SEQUENCE [LARGE SCALE GENOMIC DNA]</scope>
    <source>
        <strain evidence="8 9">HHB-10118-sp</strain>
    </source>
</reference>
<protein>
    <recommendedName>
        <fullName evidence="7">Zn(2)-C6 fungal-type domain-containing protein</fullName>
    </recommendedName>
</protein>
<dbReference type="STRING" id="650164.K5WH25"/>
<feature type="region of interest" description="Disordered" evidence="6">
    <location>
        <begin position="314"/>
        <end position="336"/>
    </location>
</feature>
<dbReference type="GO" id="GO:0000981">
    <property type="term" value="F:DNA-binding transcription factor activity, RNA polymerase II-specific"/>
    <property type="evidence" value="ECO:0007669"/>
    <property type="project" value="InterPro"/>
</dbReference>
<dbReference type="RefSeq" id="XP_007401580.1">
    <property type="nucleotide sequence ID" value="XM_007401518.1"/>
</dbReference>
<dbReference type="InterPro" id="IPR001138">
    <property type="entry name" value="Zn2Cys6_DnaBD"/>
</dbReference>
<keyword evidence="3" id="KW-0805">Transcription regulation</keyword>
<evidence type="ECO:0000256" key="4">
    <source>
        <dbReference type="ARBA" id="ARBA00023163"/>
    </source>
</evidence>
<feature type="compositionally biased region" description="Pro residues" evidence="6">
    <location>
        <begin position="861"/>
        <end position="874"/>
    </location>
</feature>
<dbReference type="KEGG" id="pco:PHACADRAFT_265028"/>
<dbReference type="Gene3D" id="4.10.240.10">
    <property type="entry name" value="Zn(2)-C6 fungal-type DNA-binding domain"/>
    <property type="match status" value="1"/>
</dbReference>
<dbReference type="CDD" id="cd00067">
    <property type="entry name" value="GAL4"/>
    <property type="match status" value="1"/>
</dbReference>
<evidence type="ECO:0000313" key="9">
    <source>
        <dbReference type="Proteomes" id="UP000008370"/>
    </source>
</evidence>
<dbReference type="GeneID" id="18918992"/>
<accession>K5WH25</accession>
<name>K5WH25_PHACS</name>